<dbReference type="Gene3D" id="1.10.10.10">
    <property type="entry name" value="Winged helix-like DNA-binding domain superfamily/Winged helix DNA-binding domain"/>
    <property type="match status" value="1"/>
</dbReference>
<reference evidence="7" key="1">
    <citation type="submission" date="2021-06" db="EMBL/GenBank/DDBJ databases">
        <authorList>
            <person name="Kallberg Y."/>
            <person name="Tangrot J."/>
            <person name="Rosling A."/>
        </authorList>
    </citation>
    <scope>NUCLEOTIDE SEQUENCE</scope>
    <source>
        <strain evidence="7">FL966</strain>
    </source>
</reference>
<dbReference type="GO" id="GO:0031625">
    <property type="term" value="F:ubiquitin protein ligase binding"/>
    <property type="evidence" value="ECO:0007669"/>
    <property type="project" value="InterPro"/>
</dbReference>
<evidence type="ECO:0000313" key="7">
    <source>
        <dbReference type="EMBL" id="CAG8764384.1"/>
    </source>
</evidence>
<proteinExistence type="inferred from homology"/>
<dbReference type="PANTHER" id="PTHR11932">
    <property type="entry name" value="CULLIN"/>
    <property type="match status" value="1"/>
</dbReference>
<dbReference type="OrthoDB" id="27073at2759"/>
<evidence type="ECO:0000313" key="8">
    <source>
        <dbReference type="Proteomes" id="UP000789759"/>
    </source>
</evidence>
<dbReference type="GO" id="GO:0006511">
    <property type="term" value="P:ubiquitin-dependent protein catabolic process"/>
    <property type="evidence" value="ECO:0007669"/>
    <property type="project" value="InterPro"/>
</dbReference>
<evidence type="ECO:0000256" key="5">
    <source>
        <dbReference type="RuleBase" id="RU003829"/>
    </source>
</evidence>
<dbReference type="SUPFAM" id="SSF74788">
    <property type="entry name" value="Cullin repeat-like"/>
    <property type="match status" value="1"/>
</dbReference>
<name>A0A9N9J541_9GLOM</name>
<dbReference type="EMBL" id="CAJVQA010020562">
    <property type="protein sequence ID" value="CAG8764384.1"/>
    <property type="molecule type" value="Genomic_DNA"/>
</dbReference>
<keyword evidence="8" id="KW-1185">Reference proteome</keyword>
<comment type="similarity">
    <text evidence="1 4 5">Belongs to the cullin family.</text>
</comment>
<dbReference type="SUPFAM" id="SSF75632">
    <property type="entry name" value="Cullin homology domain"/>
    <property type="match status" value="1"/>
</dbReference>
<dbReference type="SUPFAM" id="SSF46785">
    <property type="entry name" value="Winged helix' DNA-binding domain"/>
    <property type="match status" value="1"/>
</dbReference>
<dbReference type="InterPro" id="IPR036388">
    <property type="entry name" value="WH-like_DNA-bd_sf"/>
</dbReference>
<dbReference type="Proteomes" id="UP000789759">
    <property type="component" value="Unassembled WGS sequence"/>
</dbReference>
<keyword evidence="2" id="KW-1017">Isopeptide bond</keyword>
<dbReference type="Gene3D" id="1.20.1310.10">
    <property type="entry name" value="Cullin Repeats"/>
    <property type="match status" value="2"/>
</dbReference>
<comment type="caution">
    <text evidence="7">The sequence shown here is derived from an EMBL/GenBank/DDBJ whole genome shotgun (WGS) entry which is preliminary data.</text>
</comment>
<evidence type="ECO:0000259" key="6">
    <source>
        <dbReference type="PROSITE" id="PS50069"/>
    </source>
</evidence>
<evidence type="ECO:0000256" key="1">
    <source>
        <dbReference type="ARBA" id="ARBA00006019"/>
    </source>
</evidence>
<feature type="domain" description="Cullin family profile" evidence="6">
    <location>
        <begin position="96"/>
        <end position="324"/>
    </location>
</feature>
<organism evidence="7 8">
    <name type="scientific">Cetraspora pellucida</name>
    <dbReference type="NCBI Taxonomy" id="1433469"/>
    <lineage>
        <taxon>Eukaryota</taxon>
        <taxon>Fungi</taxon>
        <taxon>Fungi incertae sedis</taxon>
        <taxon>Mucoromycota</taxon>
        <taxon>Glomeromycotina</taxon>
        <taxon>Glomeromycetes</taxon>
        <taxon>Diversisporales</taxon>
        <taxon>Gigasporaceae</taxon>
        <taxon>Cetraspora</taxon>
    </lineage>
</organism>
<evidence type="ECO:0000256" key="3">
    <source>
        <dbReference type="ARBA" id="ARBA00022843"/>
    </source>
</evidence>
<dbReference type="InterPro" id="IPR036317">
    <property type="entry name" value="Cullin_homology_sf"/>
</dbReference>
<dbReference type="SMART" id="SM00884">
    <property type="entry name" value="Cullin_Nedd8"/>
    <property type="match status" value="1"/>
</dbReference>
<dbReference type="AlphaFoldDB" id="A0A9N9J541"/>
<keyword evidence="3" id="KW-0832">Ubl conjugation</keyword>
<gene>
    <name evidence="7" type="ORF">CPELLU_LOCUS15500</name>
</gene>
<dbReference type="InterPro" id="IPR045093">
    <property type="entry name" value="Cullin"/>
</dbReference>
<dbReference type="InterPro" id="IPR059120">
    <property type="entry name" value="Cullin-like_AB"/>
</dbReference>
<protein>
    <submittedName>
        <fullName evidence="7">4730_t:CDS:1</fullName>
    </submittedName>
</protein>
<dbReference type="InterPro" id="IPR001373">
    <property type="entry name" value="Cullin_N"/>
</dbReference>
<dbReference type="InterPro" id="IPR036390">
    <property type="entry name" value="WH_DNA-bd_sf"/>
</dbReference>
<dbReference type="Pfam" id="PF10557">
    <property type="entry name" value="Cullin_Nedd8"/>
    <property type="match status" value="1"/>
</dbReference>
<evidence type="ECO:0000256" key="2">
    <source>
        <dbReference type="ARBA" id="ARBA00022499"/>
    </source>
</evidence>
<sequence>QKILTNIQELFMSRFESRVKNEGLESFEKIIPRNANTEIVPNVYTDALLKILLEVRNMYKNMIATFQGEVKFNESINKAFREIVNRNHVCKPSTSKSPELLARFCDSLLGKKSEENDFETDLDNIITIFHFVEDKDVFNKFYSKMLAKRLITGKSVSDDAEHSMINKLKEECGFEYTRKFGQMLADISKSKDLNNKFKEYYSAKADYQDNVSFLILSTRNWPLQPLLTNFTIPEELEKVYEHFKTFYRISHSKHKLNWLFHLSNGELKANYCNSKKTGYIFMVSTYQISILLQYNNDSSYTFEELMQKTDLNNCYLTAILKNLVRQKILKLVIGTEVGDPSSRYELNMDFKSKNYCVNLNIPIIPKEDEKEKIYKDEDRMFIMQEIIIRVMKSRKTLNYISLVNEVISEVSRRYNFKVKILNLKKCIDILLEKEYIERVEGMKDMFRYVP</sequence>
<dbReference type="Pfam" id="PF00888">
    <property type="entry name" value="Cullin"/>
    <property type="match status" value="1"/>
</dbReference>
<dbReference type="SMART" id="SM00182">
    <property type="entry name" value="CULLIN"/>
    <property type="match status" value="1"/>
</dbReference>
<evidence type="ECO:0000256" key="4">
    <source>
        <dbReference type="PROSITE-ProRule" id="PRU00330"/>
    </source>
</evidence>
<accession>A0A9N9J541</accession>
<dbReference type="Gene3D" id="3.30.230.130">
    <property type="entry name" value="Cullin, Chain C, Domain 2"/>
    <property type="match status" value="1"/>
</dbReference>
<dbReference type="FunFam" id="1.20.1310.10:FF:000002">
    <property type="entry name" value="cullin-3 isoform X1"/>
    <property type="match status" value="1"/>
</dbReference>
<dbReference type="InterPro" id="IPR016158">
    <property type="entry name" value="Cullin_homology"/>
</dbReference>
<dbReference type="InterPro" id="IPR016159">
    <property type="entry name" value="Cullin_repeat-like_dom_sf"/>
</dbReference>
<dbReference type="InterPro" id="IPR019559">
    <property type="entry name" value="Cullin_neddylation_domain"/>
</dbReference>
<dbReference type="PROSITE" id="PS50069">
    <property type="entry name" value="CULLIN_2"/>
    <property type="match status" value="1"/>
</dbReference>
<dbReference type="Pfam" id="PF26557">
    <property type="entry name" value="Cullin_AB"/>
    <property type="match status" value="1"/>
</dbReference>
<feature type="non-terminal residue" evidence="7">
    <location>
        <position position="450"/>
    </location>
</feature>